<protein>
    <recommendedName>
        <fullName evidence="3">Excreted virulence factor EspC, type VII ESX diderm</fullName>
    </recommendedName>
</protein>
<proteinExistence type="predicted"/>
<dbReference type="Proteomes" id="UP000186456">
    <property type="component" value="Unassembled WGS sequence"/>
</dbReference>
<evidence type="ECO:0000313" key="2">
    <source>
        <dbReference type="Proteomes" id="UP000186456"/>
    </source>
</evidence>
<evidence type="ECO:0008006" key="3">
    <source>
        <dbReference type="Google" id="ProtNLM"/>
    </source>
</evidence>
<sequence>MAGRTHIIMDTDVLAEQASTLGRVSDSLDAAAAAAGAPLPGSAFGVLASGIVVGAANGLASNTAQLLSSARELVATMQKGVQVARESFDDVEEQAVAVMQEFES</sequence>
<organism evidence="1 2">
    <name type="scientific">Microbacterium testaceum (strain StLB037)</name>
    <dbReference type="NCBI Taxonomy" id="979556"/>
    <lineage>
        <taxon>Bacteria</taxon>
        <taxon>Bacillati</taxon>
        <taxon>Actinomycetota</taxon>
        <taxon>Actinomycetes</taxon>
        <taxon>Micrococcales</taxon>
        <taxon>Microbacteriaceae</taxon>
        <taxon>Microbacterium</taxon>
    </lineage>
</organism>
<accession>A0A1H0NWH8</accession>
<name>A0A1H0NWH8_MICTS</name>
<gene>
    <name evidence="1" type="ORF">SAMN04487788_1580</name>
</gene>
<dbReference type="AlphaFoldDB" id="A0A1H0NWH8"/>
<evidence type="ECO:0000313" key="1">
    <source>
        <dbReference type="EMBL" id="SDO96785.1"/>
    </source>
</evidence>
<dbReference type="EMBL" id="FNJN01000003">
    <property type="protein sequence ID" value="SDO96785.1"/>
    <property type="molecule type" value="Genomic_DNA"/>
</dbReference>
<reference evidence="1 2" key="1">
    <citation type="submission" date="2016-10" db="EMBL/GenBank/DDBJ databases">
        <authorList>
            <person name="de Groot N.N."/>
        </authorList>
    </citation>
    <scope>NUCLEOTIDE SEQUENCE [LARGE SCALE GENOMIC DNA]</scope>
    <source>
        <strain evidence="1 2">StLB037</strain>
    </source>
</reference>